<keyword evidence="3" id="KW-1185">Reference proteome</keyword>
<dbReference type="InterPro" id="IPR027417">
    <property type="entry name" value="P-loop_NTPase"/>
</dbReference>
<feature type="domain" description="AAA+ ATPase" evidence="1">
    <location>
        <begin position="232"/>
        <end position="383"/>
    </location>
</feature>
<reference evidence="2 3" key="1">
    <citation type="submission" date="2018-06" db="EMBL/GenBank/DDBJ databases">
        <title>Genomic Encyclopedia of Archaeal and Bacterial Type Strains, Phase II (KMG-II): from individual species to whole genera.</title>
        <authorList>
            <person name="Goeker M."/>
        </authorList>
    </citation>
    <scope>NUCLEOTIDE SEQUENCE [LARGE SCALE GENOMIC DNA]</scope>
    <source>
        <strain evidence="2 3">CFPB 3232</strain>
    </source>
</reference>
<dbReference type="Gene3D" id="3.40.50.300">
    <property type="entry name" value="P-loop containing nucleotide triphosphate hydrolases"/>
    <property type="match status" value="1"/>
</dbReference>
<dbReference type="InterPro" id="IPR003959">
    <property type="entry name" value="ATPase_AAA_core"/>
</dbReference>
<proteinExistence type="predicted"/>
<accession>A0A328YR27</accession>
<dbReference type="PANTHER" id="PTHR43718:SF2">
    <property type="entry name" value="LON PROTEASE HOMOLOG, MITOCHONDRIAL"/>
    <property type="match status" value="1"/>
</dbReference>
<dbReference type="InterPro" id="IPR027065">
    <property type="entry name" value="Lon_Prtase"/>
</dbReference>
<name>A0A328YR27_9BURK</name>
<organism evidence="2 3">
    <name type="scientific">Paracidovorax anthurii</name>
    <dbReference type="NCBI Taxonomy" id="78229"/>
    <lineage>
        <taxon>Bacteria</taxon>
        <taxon>Pseudomonadati</taxon>
        <taxon>Pseudomonadota</taxon>
        <taxon>Betaproteobacteria</taxon>
        <taxon>Burkholderiales</taxon>
        <taxon>Comamonadaceae</taxon>
        <taxon>Paracidovorax</taxon>
    </lineage>
</organism>
<dbReference type="GO" id="GO:0016887">
    <property type="term" value="F:ATP hydrolysis activity"/>
    <property type="evidence" value="ECO:0007669"/>
    <property type="project" value="InterPro"/>
</dbReference>
<evidence type="ECO:0000313" key="2">
    <source>
        <dbReference type="EMBL" id="RAR76299.1"/>
    </source>
</evidence>
<dbReference type="PANTHER" id="PTHR43718">
    <property type="entry name" value="LON PROTEASE"/>
    <property type="match status" value="1"/>
</dbReference>
<dbReference type="SUPFAM" id="SSF52540">
    <property type="entry name" value="P-loop containing nucleoside triphosphate hydrolases"/>
    <property type="match status" value="1"/>
</dbReference>
<dbReference type="Proteomes" id="UP000248856">
    <property type="component" value="Unassembled WGS sequence"/>
</dbReference>
<sequence>MTENLFEPTVSVAELLPLFQCPDWLSVRLDPELSRDGRQLSEIFLRAFALILGRRQPRRAAVSCVKVAGALHVMFDFSPRRGDREHSVLTSLSEALQELHNRRLVAELRESTQPAGKIVPDFDLPDLEGGLDLMTLVSGPRACEPVNVFKFAEDADQLEQRIKGRDGEAGRRIAQTLERLALSGISRPMAPPPGDWLQRLDALAESFPSFEQVIETAIRPHIALCAQGLPHRLAPILLVGAPGIGKTRFANLLADLLGTPPPLFVSMAAETNGSSIGGSSTFWSNSSPGQVFEFLAWGRAGHDPVANGLLVLDEIDKANTTGYSGLGPLYSLLEEHTSKFFVDQSLPDLVFDASHLRLVATANDIDQIPGALRSRMLVFQISPPSSVQLVAIAREILSELIRKMGVRFSAELPAALNRQIADMSPRAIKLAAEIAFARALMAQRSHLVEEDWPTLRMDERLPTRRTAMGFVHS</sequence>
<dbReference type="OrthoDB" id="8552455at2"/>
<dbReference type="SMART" id="SM00382">
    <property type="entry name" value="AAA"/>
    <property type="match status" value="1"/>
</dbReference>
<comment type="caution">
    <text evidence="2">The sequence shown here is derived from an EMBL/GenBank/DDBJ whole genome shotgun (WGS) entry which is preliminary data.</text>
</comment>
<dbReference type="GO" id="GO:0004176">
    <property type="term" value="F:ATP-dependent peptidase activity"/>
    <property type="evidence" value="ECO:0007669"/>
    <property type="project" value="InterPro"/>
</dbReference>
<dbReference type="AlphaFoldDB" id="A0A328YR27"/>
<dbReference type="GO" id="GO:0006515">
    <property type="term" value="P:protein quality control for misfolded or incompletely synthesized proteins"/>
    <property type="evidence" value="ECO:0007669"/>
    <property type="project" value="TreeGrafter"/>
</dbReference>
<evidence type="ECO:0000313" key="3">
    <source>
        <dbReference type="Proteomes" id="UP000248856"/>
    </source>
</evidence>
<dbReference type="EMBL" id="QLTA01000050">
    <property type="protein sequence ID" value="RAR76299.1"/>
    <property type="molecule type" value="Genomic_DNA"/>
</dbReference>
<protein>
    <submittedName>
        <fullName evidence="2">ATPase family protein associated with various cellular activities (AAA)</fullName>
    </submittedName>
</protein>
<dbReference type="InterPro" id="IPR003593">
    <property type="entry name" value="AAA+_ATPase"/>
</dbReference>
<gene>
    <name evidence="2" type="ORF">AX018_10508</name>
</gene>
<dbReference type="RefSeq" id="WP_111880755.1">
    <property type="nucleotide sequence ID" value="NZ_CBCSGC010000025.1"/>
</dbReference>
<dbReference type="GO" id="GO:0004252">
    <property type="term" value="F:serine-type endopeptidase activity"/>
    <property type="evidence" value="ECO:0007669"/>
    <property type="project" value="InterPro"/>
</dbReference>
<dbReference type="Pfam" id="PF00004">
    <property type="entry name" value="AAA"/>
    <property type="match status" value="1"/>
</dbReference>
<dbReference type="GO" id="GO:0005524">
    <property type="term" value="F:ATP binding"/>
    <property type="evidence" value="ECO:0007669"/>
    <property type="project" value="InterPro"/>
</dbReference>
<evidence type="ECO:0000259" key="1">
    <source>
        <dbReference type="SMART" id="SM00382"/>
    </source>
</evidence>